<keyword evidence="1" id="KW-1133">Transmembrane helix</keyword>
<evidence type="ECO:0000313" key="3">
    <source>
        <dbReference type="Proteomes" id="UP000439994"/>
    </source>
</evidence>
<dbReference type="EMBL" id="WOCD01000003">
    <property type="protein sequence ID" value="MUH71863.1"/>
    <property type="molecule type" value="Genomic_DNA"/>
</dbReference>
<evidence type="ECO:0000313" key="2">
    <source>
        <dbReference type="EMBL" id="MUH71863.1"/>
    </source>
</evidence>
<dbReference type="Gene3D" id="3.30.70.1320">
    <property type="entry name" value="Multidrug efflux transporter AcrB pore domain like"/>
    <property type="match status" value="1"/>
</dbReference>
<keyword evidence="1" id="KW-0472">Membrane</keyword>
<dbReference type="Gene3D" id="3.30.70.1430">
    <property type="entry name" value="Multidrug efflux transporter AcrB pore domain"/>
    <property type="match status" value="2"/>
</dbReference>
<dbReference type="Gene3D" id="3.30.2090.10">
    <property type="entry name" value="Multidrug efflux transporter AcrB TolC docking domain, DN and DC subdomains"/>
    <property type="match status" value="2"/>
</dbReference>
<dbReference type="InterPro" id="IPR001036">
    <property type="entry name" value="Acrflvin-R"/>
</dbReference>
<feature type="transmembrane region" description="Helical" evidence="1">
    <location>
        <begin position="976"/>
        <end position="1001"/>
    </location>
</feature>
<dbReference type="InterPro" id="IPR027463">
    <property type="entry name" value="AcrB_DN_DC_subdom"/>
</dbReference>
<feature type="transmembrane region" description="Helical" evidence="1">
    <location>
        <begin position="528"/>
        <end position="547"/>
    </location>
</feature>
<feature type="transmembrane region" description="Helical" evidence="1">
    <location>
        <begin position="943"/>
        <end position="964"/>
    </location>
</feature>
<feature type="transmembrane region" description="Helical" evidence="1">
    <location>
        <begin position="343"/>
        <end position="359"/>
    </location>
</feature>
<dbReference type="PANTHER" id="PTHR32063:SF73">
    <property type="entry name" value="RND SUPERFAMILY EFFLUX PUMP PERMEASE COMPONENT 1"/>
    <property type="match status" value="1"/>
</dbReference>
<sequence length="1027" mass="113306">MSLPSQQSNTSTSLATFALRKPVTTVILFLSLLMLGAISSRLLPLEKFPGIEIPELFINIPYPNSTPAEVERQITKPVEEVLATISGIQEAQSWSNESGANIGLSFKWDENISAKSIEAREKIDAIRELLPEDLERIMVYQFNTGDFPVFNLRISSERDLSFAYDLLDKQLKRPIERVPGVSQVTLYGVDKREISIRLDETKIAAYKLSVPSIINRLRGMNFSQSAGFLNTAKGKILISPNGQFKTLEEVQNAPITEFVKLKDIANITYELPEREEGRHLHQTYAIGMDVMKESNANLVDVATRVMAVVEEAKSNPQFDGISLFVMQNTAEDVTTSLGNLTEAGLIGAFLSIVVLYSFLRHFATTVIVVLSVPFAICITLGAMYVLGYSLNVLSLMGLMLAIGMLVDNAVVVTESIFHERQSDSNIKTATVNGVNHVSLAVIAGTCTTAIVFLPNIIGKKIDVTIFLEHVAIAICISLFASLLIAQTLIPLLTSKIKNIPKSNNDNNKSHVFYKNILTKVMNNQKKSFFIGFLLFISMAIPLGMVSSDEENGVSNSRMWLNYNIQGNQSLEEVEQAVIQMENYLYKNQELFEFESVYSYYRAGFARSTLNMNKELTKSPSAIKKHIEENWPALVIAKPQFGWNQGNGGGVRVSLAGPSTEVLIEIADQVVPLLSKTKGLQDVKSEITGDQKEIQIIVNREKIQRFGLSSREVAQAASSALRGLNLRTFRDPNAGEIQVKLKFADDVEKSLERFKSIIVISKNGIDYRLDQLADIVITPRLNQIYRRFRQTNLAIGANLEEGTTLEQAQERITSMMNQIELPTGYKWSLTGSFERQAEAENIMQVNMLLALIMIYIVMAALFESLILPTAVITSLLFSISGTFWALAITGTSMSVMVMIGILILMGIVVNNGIVLVDRINQLREQGVTLYTAVIDGSTSRLRPILMTVSTTILGLVPLAIGDANIGGTGSPEYSPMAIAIMGGLIFSTATSLFLVPLAYVLLLKLADRTQRLFKRANAVAAKATRTGV</sequence>
<dbReference type="RefSeq" id="WP_155695015.1">
    <property type="nucleotide sequence ID" value="NZ_WOCD01000003.1"/>
</dbReference>
<evidence type="ECO:0000256" key="1">
    <source>
        <dbReference type="SAM" id="Phobius"/>
    </source>
</evidence>
<protein>
    <submittedName>
        <fullName evidence="2">MMPL family transporter</fullName>
    </submittedName>
</protein>
<dbReference type="PANTHER" id="PTHR32063">
    <property type="match status" value="1"/>
</dbReference>
<feature type="transmembrane region" description="Helical" evidence="1">
    <location>
        <begin position="868"/>
        <end position="888"/>
    </location>
</feature>
<dbReference type="SUPFAM" id="SSF82714">
    <property type="entry name" value="Multidrug efflux transporter AcrB TolC docking domain, DN and DC subdomains"/>
    <property type="match status" value="2"/>
</dbReference>
<dbReference type="SUPFAM" id="SSF82693">
    <property type="entry name" value="Multidrug efflux transporter AcrB pore domain, PN1, PN2, PC1 and PC2 subdomains"/>
    <property type="match status" value="2"/>
</dbReference>
<comment type="caution">
    <text evidence="2">The sequence shown here is derived from an EMBL/GenBank/DDBJ whole genome shotgun (WGS) entry which is preliminary data.</text>
</comment>
<proteinExistence type="predicted"/>
<dbReference type="GO" id="GO:0042910">
    <property type="term" value="F:xenobiotic transmembrane transporter activity"/>
    <property type="evidence" value="ECO:0007669"/>
    <property type="project" value="TreeGrafter"/>
</dbReference>
<feature type="transmembrane region" description="Helical" evidence="1">
    <location>
        <begin position="392"/>
        <end position="417"/>
    </location>
</feature>
<feature type="transmembrane region" description="Helical" evidence="1">
    <location>
        <begin position="894"/>
        <end position="915"/>
    </location>
</feature>
<organism evidence="2 3">
    <name type="scientific">Psychrosphaera haliotis</name>
    <dbReference type="NCBI Taxonomy" id="555083"/>
    <lineage>
        <taxon>Bacteria</taxon>
        <taxon>Pseudomonadati</taxon>
        <taxon>Pseudomonadota</taxon>
        <taxon>Gammaproteobacteria</taxon>
        <taxon>Alteromonadales</taxon>
        <taxon>Pseudoalteromonadaceae</taxon>
        <taxon>Psychrosphaera</taxon>
    </lineage>
</organism>
<dbReference type="OrthoDB" id="5287122at2"/>
<feature type="transmembrane region" description="Helical" evidence="1">
    <location>
        <begin position="437"/>
        <end position="457"/>
    </location>
</feature>
<feature type="transmembrane region" description="Helical" evidence="1">
    <location>
        <begin position="23"/>
        <end position="43"/>
    </location>
</feature>
<accession>A0A6N8F695</accession>
<dbReference type="Gene3D" id="3.30.70.1440">
    <property type="entry name" value="Multidrug efflux transporter AcrB pore domain"/>
    <property type="match status" value="1"/>
</dbReference>
<dbReference type="AlphaFoldDB" id="A0A6N8F695"/>
<dbReference type="SUPFAM" id="SSF82866">
    <property type="entry name" value="Multidrug efflux transporter AcrB transmembrane domain"/>
    <property type="match status" value="2"/>
</dbReference>
<dbReference type="GO" id="GO:0005886">
    <property type="term" value="C:plasma membrane"/>
    <property type="evidence" value="ECO:0007669"/>
    <property type="project" value="TreeGrafter"/>
</dbReference>
<reference evidence="2 3" key="1">
    <citation type="submission" date="2019-11" db="EMBL/GenBank/DDBJ databases">
        <title>P. haliotis isolates from Z. marina roots.</title>
        <authorList>
            <person name="Cohen M."/>
            <person name="Jospin G."/>
            <person name="Eisen J.A."/>
            <person name="Coil D.A."/>
        </authorList>
    </citation>
    <scope>NUCLEOTIDE SEQUENCE [LARGE SCALE GENOMIC DNA]</scope>
    <source>
        <strain evidence="2 3">UCD-MCMsp1aY</strain>
    </source>
</reference>
<dbReference type="Pfam" id="PF00873">
    <property type="entry name" value="ACR_tran"/>
    <property type="match status" value="1"/>
</dbReference>
<keyword evidence="3" id="KW-1185">Reference proteome</keyword>
<keyword evidence="1" id="KW-0812">Transmembrane</keyword>
<dbReference type="Gene3D" id="1.20.1640.10">
    <property type="entry name" value="Multidrug efflux transporter AcrB transmembrane domain"/>
    <property type="match status" value="2"/>
</dbReference>
<feature type="transmembrane region" description="Helical" evidence="1">
    <location>
        <begin position="841"/>
        <end position="861"/>
    </location>
</feature>
<name>A0A6N8F695_9GAMM</name>
<feature type="transmembrane region" description="Helical" evidence="1">
    <location>
        <begin position="366"/>
        <end position="386"/>
    </location>
</feature>
<gene>
    <name evidence="2" type="ORF">GNP35_04845</name>
</gene>
<feature type="transmembrane region" description="Helical" evidence="1">
    <location>
        <begin position="469"/>
        <end position="492"/>
    </location>
</feature>
<dbReference type="Proteomes" id="UP000439994">
    <property type="component" value="Unassembled WGS sequence"/>
</dbReference>
<dbReference type="PRINTS" id="PR00702">
    <property type="entry name" value="ACRIFLAVINRP"/>
</dbReference>